<dbReference type="SUPFAM" id="SSF103473">
    <property type="entry name" value="MFS general substrate transporter"/>
    <property type="match status" value="1"/>
</dbReference>
<organism evidence="8 9">
    <name type="scientific">Pseudonocardia hierapolitana</name>
    <dbReference type="NCBI Taxonomy" id="1128676"/>
    <lineage>
        <taxon>Bacteria</taxon>
        <taxon>Bacillati</taxon>
        <taxon>Actinomycetota</taxon>
        <taxon>Actinomycetes</taxon>
        <taxon>Pseudonocardiales</taxon>
        <taxon>Pseudonocardiaceae</taxon>
        <taxon>Pseudonocardia</taxon>
    </lineage>
</organism>
<evidence type="ECO:0000259" key="7">
    <source>
        <dbReference type="PROSITE" id="PS50850"/>
    </source>
</evidence>
<dbReference type="CDD" id="cd06173">
    <property type="entry name" value="MFS_MefA_like"/>
    <property type="match status" value="1"/>
</dbReference>
<feature type="transmembrane region" description="Helical" evidence="6">
    <location>
        <begin position="330"/>
        <end position="346"/>
    </location>
</feature>
<dbReference type="Gene3D" id="1.20.1250.20">
    <property type="entry name" value="MFS general substrate transporter like domains"/>
    <property type="match status" value="1"/>
</dbReference>
<feature type="transmembrane region" description="Helical" evidence="6">
    <location>
        <begin position="125"/>
        <end position="155"/>
    </location>
</feature>
<feature type="transmembrane region" description="Helical" evidence="6">
    <location>
        <begin position="380"/>
        <end position="398"/>
    </location>
</feature>
<dbReference type="GO" id="GO:0005886">
    <property type="term" value="C:plasma membrane"/>
    <property type="evidence" value="ECO:0007669"/>
    <property type="project" value="UniProtKB-SubCell"/>
</dbReference>
<comment type="caution">
    <text evidence="8">The sequence shown here is derived from an EMBL/GenBank/DDBJ whole genome shotgun (WGS) entry which is preliminary data.</text>
</comment>
<dbReference type="PROSITE" id="PS50850">
    <property type="entry name" value="MFS"/>
    <property type="match status" value="1"/>
</dbReference>
<dbReference type="GO" id="GO:0022857">
    <property type="term" value="F:transmembrane transporter activity"/>
    <property type="evidence" value="ECO:0007669"/>
    <property type="project" value="InterPro"/>
</dbReference>
<proteinExistence type="predicted"/>
<dbReference type="InterPro" id="IPR020846">
    <property type="entry name" value="MFS_dom"/>
</dbReference>
<feature type="transmembrane region" description="Helical" evidence="6">
    <location>
        <begin position="194"/>
        <end position="214"/>
    </location>
</feature>
<evidence type="ECO:0000256" key="3">
    <source>
        <dbReference type="ARBA" id="ARBA00022692"/>
    </source>
</evidence>
<keyword evidence="9" id="KW-1185">Reference proteome</keyword>
<dbReference type="PANTHER" id="PTHR23513:SF11">
    <property type="entry name" value="STAPHYLOFERRIN A TRANSPORTER"/>
    <property type="match status" value="1"/>
</dbReference>
<dbReference type="EMBL" id="VIWU01000001">
    <property type="protein sequence ID" value="TWF81878.1"/>
    <property type="molecule type" value="Genomic_DNA"/>
</dbReference>
<dbReference type="Pfam" id="PF07690">
    <property type="entry name" value="MFS_1"/>
    <property type="match status" value="1"/>
</dbReference>
<gene>
    <name evidence="8" type="ORF">FHX44_117823</name>
</gene>
<keyword evidence="4 6" id="KW-1133">Transmembrane helix</keyword>
<feature type="domain" description="Major facilitator superfamily (MFS) profile" evidence="7">
    <location>
        <begin position="1"/>
        <end position="441"/>
    </location>
</feature>
<accession>A0A561T437</accession>
<dbReference type="InterPro" id="IPR011701">
    <property type="entry name" value="MFS"/>
</dbReference>
<evidence type="ECO:0000256" key="4">
    <source>
        <dbReference type="ARBA" id="ARBA00022989"/>
    </source>
</evidence>
<feature type="transmembrane region" description="Helical" evidence="6">
    <location>
        <begin position="167"/>
        <end position="188"/>
    </location>
</feature>
<keyword evidence="2" id="KW-1003">Cell membrane</keyword>
<evidence type="ECO:0000256" key="2">
    <source>
        <dbReference type="ARBA" id="ARBA00022475"/>
    </source>
</evidence>
<feature type="transmembrane region" description="Helical" evidence="6">
    <location>
        <begin position="29"/>
        <end position="52"/>
    </location>
</feature>
<name>A0A561T437_9PSEU</name>
<comment type="subcellular location">
    <subcellularLocation>
        <location evidence="1">Cell membrane</location>
        <topology evidence="1">Multi-pass membrane protein</topology>
    </subcellularLocation>
</comment>
<feature type="transmembrane region" description="Helical" evidence="6">
    <location>
        <begin position="277"/>
        <end position="296"/>
    </location>
</feature>
<dbReference type="Proteomes" id="UP000321261">
    <property type="component" value="Unassembled WGS sequence"/>
</dbReference>
<reference evidence="8 9" key="1">
    <citation type="submission" date="2019-06" db="EMBL/GenBank/DDBJ databases">
        <title>Sequencing the genomes of 1000 actinobacteria strains.</title>
        <authorList>
            <person name="Klenk H.-P."/>
        </authorList>
    </citation>
    <scope>NUCLEOTIDE SEQUENCE [LARGE SCALE GENOMIC DNA]</scope>
    <source>
        <strain evidence="8 9">DSM 45671</strain>
    </source>
</reference>
<protein>
    <submittedName>
        <fullName evidence="8">DHA3 family multidrug efflux protein-like MFS transporter</fullName>
    </submittedName>
</protein>
<dbReference type="AlphaFoldDB" id="A0A561T437"/>
<keyword evidence="3 6" id="KW-0812">Transmembrane</keyword>
<evidence type="ECO:0000313" key="8">
    <source>
        <dbReference type="EMBL" id="TWF81878.1"/>
    </source>
</evidence>
<feature type="transmembrane region" description="Helical" evidence="6">
    <location>
        <begin position="91"/>
        <end position="113"/>
    </location>
</feature>
<keyword evidence="5 6" id="KW-0472">Membrane</keyword>
<evidence type="ECO:0000256" key="5">
    <source>
        <dbReference type="ARBA" id="ARBA00023136"/>
    </source>
</evidence>
<feature type="transmembrane region" description="Helical" evidence="6">
    <location>
        <begin position="58"/>
        <end position="79"/>
    </location>
</feature>
<evidence type="ECO:0000256" key="1">
    <source>
        <dbReference type="ARBA" id="ARBA00004651"/>
    </source>
</evidence>
<evidence type="ECO:0000313" key="9">
    <source>
        <dbReference type="Proteomes" id="UP000321261"/>
    </source>
</evidence>
<feature type="transmembrane region" description="Helical" evidence="6">
    <location>
        <begin position="418"/>
        <end position="437"/>
    </location>
</feature>
<evidence type="ECO:0000256" key="6">
    <source>
        <dbReference type="SAM" id="Phobius"/>
    </source>
</evidence>
<dbReference type="InterPro" id="IPR036259">
    <property type="entry name" value="MFS_trans_sf"/>
</dbReference>
<sequence length="474" mass="49889">MSSAAPGGLIGMTATSSAPAAHRRTFHHALANTLVASVVNATVWFAVTFWVYLETRSVFATGVIAGMFLGLTALSGVWFGGLVDRYRKRNVMLGSSAVSLALYAASLVVYLAAGPETFRDPTSPVLWGLVLLLMSGVIVGNIRGIAMSTVVTLLVPEPERDRANGMVGTTTGVSFLVTSVISGLLIGLSGMLSVILVALTLTAAAIVHLATLSIPELRAVRNAGESHRTDLRGTIALVAAVPGLLALIAFSTINNFLGGILMALADPYGLSLVSVEVWGLLFGVLSTGFIIGGLLISKRGLGRNPLRTLLLANLVLWGVCSVFALRSSIVLLAVGFFIYLCVVPYAEASEQTVLQKVVPFERQGRVFGFAQSVEQAASPLTAFLISPLAQFVFVPFMTTGAGAQLLGPWFGTGPERGLALLFTIAGILGLVLTLVAFTSRHYRRLSRHYLEGAEQEAPVEPAAEHEGRELAAAA</sequence>
<feature type="transmembrane region" description="Helical" evidence="6">
    <location>
        <begin position="235"/>
        <end position="257"/>
    </location>
</feature>
<dbReference type="PANTHER" id="PTHR23513">
    <property type="entry name" value="INTEGRAL MEMBRANE EFFLUX PROTEIN-RELATED"/>
    <property type="match status" value="1"/>
</dbReference>
<feature type="transmembrane region" description="Helical" evidence="6">
    <location>
        <begin position="308"/>
        <end position="324"/>
    </location>
</feature>